<dbReference type="InterPro" id="IPR047187">
    <property type="entry name" value="SF1_C_Upf1"/>
</dbReference>
<feature type="domain" description="UvrD-like helicase ATP-binding" evidence="6">
    <location>
        <begin position="412"/>
        <end position="814"/>
    </location>
</feature>
<evidence type="ECO:0000313" key="8">
    <source>
        <dbReference type="Proteomes" id="UP000593564"/>
    </source>
</evidence>
<dbReference type="SUPFAM" id="SSF52540">
    <property type="entry name" value="P-loop containing nucleoside triphosphate hydrolases"/>
    <property type="match status" value="2"/>
</dbReference>
<evidence type="ECO:0000256" key="3">
    <source>
        <dbReference type="ARBA" id="ARBA00022806"/>
    </source>
</evidence>
<keyword evidence="2 5" id="KW-0378">Hydrolase</keyword>
<dbReference type="Gene3D" id="3.40.50.300">
    <property type="entry name" value="P-loop containing nucleotide triphosphate hydrolases"/>
    <property type="match status" value="4"/>
</dbReference>
<dbReference type="PANTHER" id="PTHR21529">
    <property type="entry name" value="MAMMARY TURMOR VIRUS RECEPTOR HOMOLOG 1, 2 MTVR1, 2"/>
    <property type="match status" value="1"/>
</dbReference>
<dbReference type="GO" id="GO:0004386">
    <property type="term" value="F:helicase activity"/>
    <property type="evidence" value="ECO:0007669"/>
    <property type="project" value="UniProtKB-UniRule"/>
</dbReference>
<protein>
    <recommendedName>
        <fullName evidence="6">UvrD-like helicase ATP-binding domain-containing protein</fullName>
    </recommendedName>
</protein>
<reference evidence="8" key="1">
    <citation type="journal article" date="2020" name="Nat. Commun.">
        <title>Genome assembly of wild tea tree DASZ reveals pedigree and selection history of tea varieties.</title>
        <authorList>
            <person name="Zhang W."/>
            <person name="Zhang Y."/>
            <person name="Qiu H."/>
            <person name="Guo Y."/>
            <person name="Wan H."/>
            <person name="Zhang X."/>
            <person name="Scossa F."/>
            <person name="Alseekh S."/>
            <person name="Zhang Q."/>
            <person name="Wang P."/>
            <person name="Xu L."/>
            <person name="Schmidt M.H."/>
            <person name="Jia X."/>
            <person name="Li D."/>
            <person name="Zhu A."/>
            <person name="Guo F."/>
            <person name="Chen W."/>
            <person name="Ni D."/>
            <person name="Usadel B."/>
            <person name="Fernie A.R."/>
            <person name="Wen W."/>
        </authorList>
    </citation>
    <scope>NUCLEOTIDE SEQUENCE [LARGE SCALE GENOMIC DNA]</scope>
    <source>
        <strain evidence="8">cv. G240</strain>
    </source>
</reference>
<feature type="binding site" evidence="5">
    <location>
        <begin position="433"/>
        <end position="440"/>
    </location>
    <ligand>
        <name>ATP</name>
        <dbReference type="ChEBI" id="CHEBI:30616"/>
    </ligand>
</feature>
<evidence type="ECO:0000256" key="5">
    <source>
        <dbReference type="PROSITE-ProRule" id="PRU00560"/>
    </source>
</evidence>
<dbReference type="Pfam" id="PF13086">
    <property type="entry name" value="AAA_11"/>
    <property type="match status" value="1"/>
</dbReference>
<evidence type="ECO:0000256" key="4">
    <source>
        <dbReference type="ARBA" id="ARBA00022840"/>
    </source>
</evidence>
<dbReference type="PANTHER" id="PTHR21529:SF4">
    <property type="entry name" value="TPR AND ANKYRIN REPEAT-CONTAINING PROTEIN 1"/>
    <property type="match status" value="1"/>
</dbReference>
<evidence type="ECO:0000313" key="7">
    <source>
        <dbReference type="EMBL" id="KAF5946691.1"/>
    </source>
</evidence>
<evidence type="ECO:0000256" key="2">
    <source>
        <dbReference type="ARBA" id="ARBA00022801"/>
    </source>
</evidence>
<dbReference type="CDD" id="cd18808">
    <property type="entry name" value="SF1_C_Upf1"/>
    <property type="match status" value="1"/>
</dbReference>
<dbReference type="InterPro" id="IPR027417">
    <property type="entry name" value="P-loop_NTPase"/>
</dbReference>
<dbReference type="GO" id="GO:0016787">
    <property type="term" value="F:hydrolase activity"/>
    <property type="evidence" value="ECO:0007669"/>
    <property type="project" value="UniProtKB-UniRule"/>
</dbReference>
<dbReference type="InterPro" id="IPR039904">
    <property type="entry name" value="TRANK1"/>
</dbReference>
<dbReference type="Proteomes" id="UP000593564">
    <property type="component" value="Unassembled WGS sequence"/>
</dbReference>
<sequence>MLDQKDTSFEKLKELFTESESIDAFECSFLYFRRKCISALRTIHCSLNELKLPSDMNKESVVNFCFQKASLVLCTVSNSYKLHSAEMEPLRLLVIDEAAQIKECDSIIPLTLPGIKHIILFGDECQLPAMLRSNVSQEAGFGRSLFERLTLSGHSKQLLNIQYRMHPSISCFPNSKFYQNKVMDSANVKSQKYTKCFLPGPMFGPFSFINISCGREMLDDQRSRKNMVEVAVVLKILHLLSEGMHVDACTASKKKLSVGIVSPYSAQIAEIQQRLGRKYEKHDNFVVNVKSIDGCQGGEEDVVVISTVRSSGRGSNIGFISSPRRINVALTRARDFEVPMTWTLSSGLIQYKNLSETKNGKALINDASLVGKDYVEDAKVSESLLLMKFYSLSIGAVSHLLSGCNGKELSLPLELTNQEKEIIHFNRSTFILGRSGTGKTTVLTMKLFQNEQLYHLASEGYHEVQSNLSTDDSWRHQEDSSETDQIQEAKRDILHQIFVTVSPKLCFAVKQHVSQLKSFVCGNKSSAKSSSVRMDNDIDDALQFADIPDSFVDILPESYPLIITFSKFLMMLDGTVGTSYFERFHDARQLAHGKSGNSRSLAFQIFIRTKEVTFERFSSSYWSHFNILLTKKLDPSIVFTEIMSVIKGGLIAGEVCDGKLSRQDYVSLSECRVGSSISRQKREIIYDIFLAYEKKKAVNGEFDFADLVIDLHHRLRNERYAGDEIHFVFVDEVQDLSMKQIALFKYVCRNFSEGFVFSGDSAQTIAKGIDFRFEDIRCLFYVEFLGLKRDETDGRKGKGQISDMFYLTHNFRTHDGVLKLAQSVIDLLYYFFPQSIDVLTPESSLIYGEAPTIIVPNHNENAILTIFQNSGKDFAGFGAEQVVLVRDDSSRREISDYVGKQALVLTIMECKGLEFQDVLLYNFFSSSPMRNHWEVIYEYMEKKDLKISTSPQNFQGFNLEKHTALCSELKQLYVAITRTRQRLWICEDEGLSDSVFNYWMKLNLVKVRKLDYESVKEMQIVSSQEEWKSRGIKACFPSIHDLCYYCYIFMLLLFYEHNYEMAMMCFERAGDTYWESYAKAAALRATSEHMHFSDPKAPRIALKKAAEILDSIDKFELAAQCYFELNEFEKAGIIYLEKCGESKLENAGFCFSLARQYKLAAEAYAKANLYEQCLSACSAGRLFDIGLHYIRRWKQHADQKIDKIGQDFLQGAALHYYELKNNWLMMNFVKSFFSVDLMRTFLKNLNCLNELLLLEKEWGNFLEAANLARLIGDDPLEADMLEKAGKFREASMLLLWYVFVNSMHRLENKLSGTIKRWFTRKEQLLGKAKSIAVKHSNLFYEFVCREAKILLVERPLMNSPAWDLSCFDELLLLEEEYGNYLEAANMAAQKGDLVRQADLLEKAGHFKEASKLFLWNVLPFSLWSSRSRGWPLMQFRQKEELLTRAKSCAQNHSDDLFHEFVSVEANILSNRESSMSELREYLIASHRHKSLRGEILSVWKILDAHLNSDTSIYDWSNVLVKDMRKHSEEMISHNKISIETLVYFWNFWNKKIVDLIDCLLSIGRHGVSENMSYEDFCLNYMGARKLNGNRGTIYQLLNSEALWLQEINYRSIERNGNTISIGVREFVSAALSYWRSELFSVGLTVLETLKALYDYSFNNTFSVFNQSMSLLHVFEVVKFLKEYKFQDCRYNSEIVDKFLTLSVQNYFGHVFPLDSRKSLTLNIVLLRGTNLSMSLINEAIFGNISTSSRLTYGQMGMVAMMILGSGKLFIESYSKIVTCFGGNSKWMAFVEELILARSEVALGSEMADVALREVSLVNKFYEALEDACLANPVSDQGYMSPACFLYLVERLLFMVSYFQGLHFFTTKASAVEWLIFQEWTINPNANLVNDLKFSLDLGHIYDLMANVVHEMILNKYDTMEWIRSTTNYLDLEDYYPLLVLRLIVLLCILCVNSGKHFDKLFTLLGKRDINSQLPCAFCDAILRKECYFVDALAEALKKIDNPLVVVGVGENFSKFSCSDAYFVDLSANKCGEDVVRELFPEEGKSCSNSVCVGVVGEMDSTTFSDNSYGHFWKTFHALDLENEKGGNIMSLMSTAPKIKVIMLNCFINYQLLM</sequence>
<dbReference type="InterPro" id="IPR041677">
    <property type="entry name" value="DNA2/NAM7_AAA_11"/>
</dbReference>
<dbReference type="PROSITE" id="PS51198">
    <property type="entry name" value="UVRD_HELICASE_ATP_BIND"/>
    <property type="match status" value="1"/>
</dbReference>
<comment type="caution">
    <text evidence="7">The sequence shown here is derived from an EMBL/GenBank/DDBJ whole genome shotgun (WGS) entry which is preliminary data.</text>
</comment>
<dbReference type="GO" id="GO:0005694">
    <property type="term" value="C:chromosome"/>
    <property type="evidence" value="ECO:0007669"/>
    <property type="project" value="UniProtKB-ARBA"/>
</dbReference>
<dbReference type="FunFam" id="3.40.50.300:FF:000326">
    <property type="entry name" value="P-loop containing nucleoside triphosphate hydrolase"/>
    <property type="match status" value="1"/>
</dbReference>
<dbReference type="InterPro" id="IPR041679">
    <property type="entry name" value="DNA2/NAM7-like_C"/>
</dbReference>
<keyword evidence="4 5" id="KW-0067">ATP-binding</keyword>
<evidence type="ECO:0000259" key="6">
    <source>
        <dbReference type="PROSITE" id="PS51198"/>
    </source>
</evidence>
<keyword evidence="1 5" id="KW-0547">Nucleotide-binding</keyword>
<dbReference type="EMBL" id="JACBKZ010000007">
    <property type="protein sequence ID" value="KAF5946691.1"/>
    <property type="molecule type" value="Genomic_DNA"/>
</dbReference>
<evidence type="ECO:0000256" key="1">
    <source>
        <dbReference type="ARBA" id="ARBA00022741"/>
    </source>
</evidence>
<dbReference type="Pfam" id="PF00580">
    <property type="entry name" value="UvrD-helicase"/>
    <property type="match status" value="1"/>
</dbReference>
<name>A0A7J7H364_CAMSI</name>
<dbReference type="Pfam" id="PF13087">
    <property type="entry name" value="AAA_12"/>
    <property type="match status" value="1"/>
</dbReference>
<organism evidence="7 8">
    <name type="scientific">Camellia sinensis</name>
    <name type="common">Tea plant</name>
    <name type="synonym">Thea sinensis</name>
    <dbReference type="NCBI Taxonomy" id="4442"/>
    <lineage>
        <taxon>Eukaryota</taxon>
        <taxon>Viridiplantae</taxon>
        <taxon>Streptophyta</taxon>
        <taxon>Embryophyta</taxon>
        <taxon>Tracheophyta</taxon>
        <taxon>Spermatophyta</taxon>
        <taxon>Magnoliopsida</taxon>
        <taxon>eudicotyledons</taxon>
        <taxon>Gunneridae</taxon>
        <taxon>Pentapetalae</taxon>
        <taxon>asterids</taxon>
        <taxon>Ericales</taxon>
        <taxon>Theaceae</taxon>
        <taxon>Camellia</taxon>
    </lineage>
</organism>
<reference evidence="7 8" key="2">
    <citation type="submission" date="2020-07" db="EMBL/GenBank/DDBJ databases">
        <title>Genome assembly of wild tea tree DASZ reveals pedigree and selection history of tea varieties.</title>
        <authorList>
            <person name="Zhang W."/>
        </authorList>
    </citation>
    <scope>NUCLEOTIDE SEQUENCE [LARGE SCALE GENOMIC DNA]</scope>
    <source>
        <strain evidence="8">cv. G240</strain>
        <tissue evidence="7">Leaf</tissue>
    </source>
</reference>
<gene>
    <name evidence="7" type="ORF">HYC85_016919</name>
</gene>
<accession>A0A7J7H364</accession>
<keyword evidence="8" id="KW-1185">Reference proteome</keyword>
<keyword evidence="3 5" id="KW-0347">Helicase</keyword>
<dbReference type="GO" id="GO:0005524">
    <property type="term" value="F:ATP binding"/>
    <property type="evidence" value="ECO:0007669"/>
    <property type="project" value="UniProtKB-UniRule"/>
</dbReference>
<proteinExistence type="predicted"/>
<dbReference type="InterPro" id="IPR014016">
    <property type="entry name" value="UvrD-like_ATP-bd"/>
</dbReference>